<protein>
    <submittedName>
        <fullName evidence="4">Regulator of RpoS</fullName>
    </submittedName>
</protein>
<feature type="domain" description="Response regulatory" evidence="3">
    <location>
        <begin position="10"/>
        <end position="124"/>
    </location>
</feature>
<name>A0A5B1CQ59_9BACT</name>
<accession>A0A5B1CQ59</accession>
<dbReference type="InterPro" id="IPR011006">
    <property type="entry name" value="CheY-like_superfamily"/>
</dbReference>
<dbReference type="Pfam" id="PF00072">
    <property type="entry name" value="Response_reg"/>
    <property type="match status" value="1"/>
</dbReference>
<dbReference type="RefSeq" id="WP_068259381.1">
    <property type="nucleotide sequence ID" value="NZ_LWSK01000010.1"/>
</dbReference>
<gene>
    <name evidence="4" type="primary">rssB</name>
    <name evidence="4" type="ORF">LF1_43300</name>
</gene>
<dbReference type="PANTHER" id="PTHR44591:SF23">
    <property type="entry name" value="CHEY SUBFAMILY"/>
    <property type="match status" value="1"/>
</dbReference>
<dbReference type="SMART" id="SM00448">
    <property type="entry name" value="REC"/>
    <property type="match status" value="1"/>
</dbReference>
<feature type="modified residue" description="4-aspartylphosphate" evidence="2">
    <location>
        <position position="59"/>
    </location>
</feature>
<dbReference type="InterPro" id="IPR001789">
    <property type="entry name" value="Sig_transdc_resp-reg_receiver"/>
</dbReference>
<dbReference type="PROSITE" id="PS50110">
    <property type="entry name" value="RESPONSE_REGULATORY"/>
    <property type="match status" value="1"/>
</dbReference>
<dbReference type="EMBL" id="VRLW01000001">
    <property type="protein sequence ID" value="KAA1261770.1"/>
    <property type="molecule type" value="Genomic_DNA"/>
</dbReference>
<keyword evidence="5" id="KW-1185">Reference proteome</keyword>
<dbReference type="SUPFAM" id="SSF52172">
    <property type="entry name" value="CheY-like"/>
    <property type="match status" value="1"/>
</dbReference>
<evidence type="ECO:0000259" key="3">
    <source>
        <dbReference type="PROSITE" id="PS50110"/>
    </source>
</evidence>
<dbReference type="Proteomes" id="UP000322699">
    <property type="component" value="Unassembled WGS sequence"/>
</dbReference>
<evidence type="ECO:0000313" key="4">
    <source>
        <dbReference type="EMBL" id="KAA1261770.1"/>
    </source>
</evidence>
<dbReference type="GO" id="GO:0000160">
    <property type="term" value="P:phosphorelay signal transduction system"/>
    <property type="evidence" value="ECO:0007669"/>
    <property type="project" value="InterPro"/>
</dbReference>
<dbReference type="OrthoDB" id="280492at2"/>
<reference evidence="4 5" key="1">
    <citation type="submission" date="2019-08" db="EMBL/GenBank/DDBJ databases">
        <title>Deep-cultivation of Planctomycetes and their phenomic and genomic characterization uncovers novel biology.</title>
        <authorList>
            <person name="Wiegand S."/>
            <person name="Jogler M."/>
            <person name="Boedeker C."/>
            <person name="Pinto D."/>
            <person name="Vollmers J."/>
            <person name="Rivas-Marin E."/>
            <person name="Kohn T."/>
            <person name="Peeters S.H."/>
            <person name="Heuer A."/>
            <person name="Rast P."/>
            <person name="Oberbeckmann S."/>
            <person name="Bunk B."/>
            <person name="Jeske O."/>
            <person name="Meyerdierks A."/>
            <person name="Storesund J.E."/>
            <person name="Kallscheuer N."/>
            <person name="Luecker S."/>
            <person name="Lage O.M."/>
            <person name="Pohl T."/>
            <person name="Merkel B.J."/>
            <person name="Hornburger P."/>
            <person name="Mueller R.-W."/>
            <person name="Bruemmer F."/>
            <person name="Labrenz M."/>
            <person name="Spormann A.M."/>
            <person name="Op Den Camp H."/>
            <person name="Overmann J."/>
            <person name="Amann R."/>
            <person name="Jetten M.S.M."/>
            <person name="Mascher T."/>
            <person name="Medema M.H."/>
            <person name="Devos D.P."/>
            <person name="Kaster A.-K."/>
            <person name="Ovreas L."/>
            <person name="Rohde M."/>
            <person name="Galperin M.Y."/>
            <person name="Jogler C."/>
        </authorList>
    </citation>
    <scope>NUCLEOTIDE SEQUENCE [LARGE SCALE GENOMIC DNA]</scope>
    <source>
        <strain evidence="4 5">LF1</strain>
    </source>
</reference>
<proteinExistence type="predicted"/>
<dbReference type="Gene3D" id="3.40.50.2300">
    <property type="match status" value="1"/>
</dbReference>
<evidence type="ECO:0000256" key="1">
    <source>
        <dbReference type="ARBA" id="ARBA00022553"/>
    </source>
</evidence>
<dbReference type="InterPro" id="IPR050595">
    <property type="entry name" value="Bact_response_regulator"/>
</dbReference>
<dbReference type="CDD" id="cd00156">
    <property type="entry name" value="REC"/>
    <property type="match status" value="1"/>
</dbReference>
<dbReference type="AlphaFoldDB" id="A0A5B1CQ59"/>
<keyword evidence="1 2" id="KW-0597">Phosphoprotein</keyword>
<comment type="caution">
    <text evidence="4">The sequence shown here is derived from an EMBL/GenBank/DDBJ whole genome shotgun (WGS) entry which is preliminary data.</text>
</comment>
<dbReference type="PANTHER" id="PTHR44591">
    <property type="entry name" value="STRESS RESPONSE REGULATOR PROTEIN 1"/>
    <property type="match status" value="1"/>
</dbReference>
<evidence type="ECO:0000313" key="5">
    <source>
        <dbReference type="Proteomes" id="UP000322699"/>
    </source>
</evidence>
<organism evidence="4 5">
    <name type="scientific">Rubripirellula obstinata</name>
    <dbReference type="NCBI Taxonomy" id="406547"/>
    <lineage>
        <taxon>Bacteria</taxon>
        <taxon>Pseudomonadati</taxon>
        <taxon>Planctomycetota</taxon>
        <taxon>Planctomycetia</taxon>
        <taxon>Pirellulales</taxon>
        <taxon>Pirellulaceae</taxon>
        <taxon>Rubripirellula</taxon>
    </lineage>
</organism>
<evidence type="ECO:0000256" key="2">
    <source>
        <dbReference type="PROSITE-ProRule" id="PRU00169"/>
    </source>
</evidence>
<sequence>MLIPNSSIPNLLVTDDDSAFRSVLCEGLARRGFKVTEAGDGMQAIELIERSEVHVCLVDFHMPRLNGLEVIRHIRRTSQQTPCVLMSADLDETIRAQAKQVSAYEVLSKPIRLKQISDLICTALSDVYGWRPA</sequence>